<evidence type="ECO:0000313" key="1">
    <source>
        <dbReference type="EMBL" id="MBD2799052.1"/>
    </source>
</evidence>
<reference evidence="1" key="1">
    <citation type="submission" date="2020-09" db="EMBL/GenBank/DDBJ databases">
        <authorList>
            <person name="Palma L."/>
            <person name="Caballero P."/>
            <person name="Berry C."/>
            <person name="Del Valle E."/>
        </authorList>
    </citation>
    <scope>NUCLEOTIDE SEQUENCE</scope>
    <source>
        <strain evidence="1">M</strain>
    </source>
</reference>
<organism evidence="1">
    <name type="scientific">Xenorhabdus szentirmaii</name>
    <dbReference type="NCBI Taxonomy" id="290112"/>
    <lineage>
        <taxon>Bacteria</taxon>
        <taxon>Pseudomonadati</taxon>
        <taxon>Pseudomonadota</taxon>
        <taxon>Gammaproteobacteria</taxon>
        <taxon>Enterobacterales</taxon>
        <taxon>Morganellaceae</taxon>
        <taxon>Xenorhabdus</taxon>
    </lineage>
</organism>
<proteinExistence type="predicted"/>
<dbReference type="AlphaFoldDB" id="A0AAW3YQD1"/>
<dbReference type="RefSeq" id="WP_323868203.1">
    <property type="nucleotide sequence ID" value="NZ_JACXBF010000029.1"/>
</dbReference>
<gene>
    <name evidence="1" type="ORF">ID854_00885</name>
</gene>
<dbReference type="EMBL" id="JACXBF010000029">
    <property type="protein sequence ID" value="MBD2799052.1"/>
    <property type="molecule type" value="Genomic_DNA"/>
</dbReference>
<protein>
    <submittedName>
        <fullName evidence="1">Uncharacterized protein</fullName>
    </submittedName>
</protein>
<comment type="caution">
    <text evidence="1">The sequence shown here is derived from an EMBL/GenBank/DDBJ whole genome shotgun (WGS) entry which is preliminary data.</text>
</comment>
<feature type="non-terminal residue" evidence="1">
    <location>
        <position position="404"/>
    </location>
</feature>
<dbReference type="Proteomes" id="UP001193920">
    <property type="component" value="Unassembled WGS sequence"/>
</dbReference>
<accession>A0AAW3YQD1</accession>
<dbReference type="InterPro" id="IPR045538">
    <property type="entry name" value="CIS_TMP"/>
</dbReference>
<reference evidence="1" key="2">
    <citation type="journal article" date="2024" name="Toxins">
        <title>Genome Sequence Analysis of Native Xenorhabdus Strains Isolated from Entomopathogenic Nematodes in Argentina.</title>
        <authorList>
            <person name="Palma L."/>
            <person name="Frizzo L."/>
            <person name="Kaiser S."/>
            <person name="Berry C."/>
            <person name="Caballero P."/>
            <person name="Bode H.B."/>
            <person name="Del Valle E.E."/>
        </authorList>
    </citation>
    <scope>NUCLEOTIDE SEQUENCE</scope>
    <source>
        <strain evidence="1">M</strain>
    </source>
</reference>
<sequence length="404" mass="46504">MEKHHKKNAGRVIEKLSISLETEKHDSQKITEKCSDLFKSKLRYLINDEVGKWPDQDNAPSLRKIVFNLGEIDLNNFEQQFIWRLERELKNKANELKENIKQHIDDELTTARRVWAVPDGLRGTSEPQRSNKFAGSQFEQSRVGFPGKSKISNSALKIENKEIESDVGRANGYNQQRYTLQDNGDISDISSVSKHNLKSCNTLYSESLILDSIDNYLNLGDRELPILWQQIKSTEFSDWLTEKINLRPQQWLTMLAKYCLHPEKTNRLIKICQPDVLSMLFNLFSGSTKKTGIVNSQIIASEKMTPEKLSLSAKHYLEHKIQQGNNTDSKVISKTKNKLIPEQRITENHISPLIHDNNETHILIEPSLRIQNNLISKRDIAENHIRSLKPDHDDFRAQTTATLG</sequence>
<name>A0AAW3YQD1_9GAMM</name>
<dbReference type="Pfam" id="PF19268">
    <property type="entry name" value="CIS_TMP"/>
    <property type="match status" value="1"/>
</dbReference>